<sequence>MTATITGDRLYDLRAAVRAECGRTIHAALAVAGYEYTDADLCPMSVEYAEETLALHARDLAHTVDALPIAARPDGWDTPTGDTHRPDTLSLAVRAVVRAALDAAAHDFTASRIDTPRGEAARQHLALAARLLAQVVDGLPPGCQPLGWGDTGDAAWWRHGRTLGRA</sequence>
<protein>
    <submittedName>
        <fullName evidence="1">Uncharacterized protein</fullName>
    </submittedName>
</protein>
<comment type="caution">
    <text evidence="1">The sequence shown here is derived from an EMBL/GenBank/DDBJ whole genome shotgun (WGS) entry which is preliminary data.</text>
</comment>
<dbReference type="Proteomes" id="UP000662200">
    <property type="component" value="Unassembled WGS sequence"/>
</dbReference>
<keyword evidence="2" id="KW-1185">Reference proteome</keyword>
<organism evidence="1 2">
    <name type="scientific">Pilimelia terevasa</name>
    <dbReference type="NCBI Taxonomy" id="53372"/>
    <lineage>
        <taxon>Bacteria</taxon>
        <taxon>Bacillati</taxon>
        <taxon>Actinomycetota</taxon>
        <taxon>Actinomycetes</taxon>
        <taxon>Micromonosporales</taxon>
        <taxon>Micromonosporaceae</taxon>
        <taxon>Pilimelia</taxon>
    </lineage>
</organism>
<evidence type="ECO:0000313" key="2">
    <source>
        <dbReference type="Proteomes" id="UP000662200"/>
    </source>
</evidence>
<reference evidence="1" key="2">
    <citation type="submission" date="2020-09" db="EMBL/GenBank/DDBJ databases">
        <authorList>
            <person name="Sun Q."/>
            <person name="Ohkuma M."/>
        </authorList>
    </citation>
    <scope>NUCLEOTIDE SEQUENCE</scope>
    <source>
        <strain evidence="1">JCM 3091</strain>
    </source>
</reference>
<evidence type="ECO:0000313" key="1">
    <source>
        <dbReference type="EMBL" id="GGK32505.1"/>
    </source>
</evidence>
<gene>
    <name evidence="1" type="ORF">GCM10010124_26620</name>
</gene>
<reference evidence="1" key="1">
    <citation type="journal article" date="2014" name="Int. J. Syst. Evol. Microbiol.">
        <title>Complete genome sequence of Corynebacterium casei LMG S-19264T (=DSM 44701T), isolated from a smear-ripened cheese.</title>
        <authorList>
            <consortium name="US DOE Joint Genome Institute (JGI-PGF)"/>
            <person name="Walter F."/>
            <person name="Albersmeier A."/>
            <person name="Kalinowski J."/>
            <person name="Ruckert C."/>
        </authorList>
    </citation>
    <scope>NUCLEOTIDE SEQUENCE</scope>
    <source>
        <strain evidence="1">JCM 3091</strain>
    </source>
</reference>
<proteinExistence type="predicted"/>
<accession>A0A8J3BMR5</accession>
<dbReference type="RefSeq" id="WP_189114608.1">
    <property type="nucleotide sequence ID" value="NZ_BMQC01000008.1"/>
</dbReference>
<name>A0A8J3BMR5_9ACTN</name>
<dbReference type="EMBL" id="BMQC01000008">
    <property type="protein sequence ID" value="GGK32505.1"/>
    <property type="molecule type" value="Genomic_DNA"/>
</dbReference>
<dbReference type="AlphaFoldDB" id="A0A8J3BMR5"/>